<protein>
    <submittedName>
        <fullName evidence="3">Craniofacial development protein 2-like</fullName>
    </submittedName>
</protein>
<keyword evidence="2" id="KW-1185">Reference proteome</keyword>
<proteinExistence type="predicted"/>
<evidence type="ECO:0000313" key="3">
    <source>
        <dbReference type="WBParaSite" id="PSAMB.scaffold2093size25489.g16284.t1"/>
    </source>
</evidence>
<dbReference type="Proteomes" id="UP000887566">
    <property type="component" value="Unplaced"/>
</dbReference>
<dbReference type="WBParaSite" id="PSAMB.scaffold2093size25489.g16284.t1">
    <property type="protein sequence ID" value="PSAMB.scaffold2093size25489.g16284.t1"/>
    <property type="gene ID" value="PSAMB.scaffold2093size25489.g16284"/>
</dbReference>
<reference evidence="3" key="1">
    <citation type="submission" date="2022-11" db="UniProtKB">
        <authorList>
            <consortium name="WormBaseParasite"/>
        </authorList>
    </citation>
    <scope>IDENTIFICATION</scope>
</reference>
<accession>A0A914VK43</accession>
<feature type="region of interest" description="Disordered" evidence="1">
    <location>
        <begin position="1"/>
        <end position="20"/>
    </location>
</feature>
<evidence type="ECO:0000313" key="2">
    <source>
        <dbReference type="Proteomes" id="UP000887566"/>
    </source>
</evidence>
<organism evidence="2 3">
    <name type="scientific">Plectus sambesii</name>
    <dbReference type="NCBI Taxonomy" id="2011161"/>
    <lineage>
        <taxon>Eukaryota</taxon>
        <taxon>Metazoa</taxon>
        <taxon>Ecdysozoa</taxon>
        <taxon>Nematoda</taxon>
        <taxon>Chromadorea</taxon>
        <taxon>Plectida</taxon>
        <taxon>Plectina</taxon>
        <taxon>Plectoidea</taxon>
        <taxon>Plectidae</taxon>
        <taxon>Plectus</taxon>
    </lineage>
</organism>
<evidence type="ECO:0000256" key="1">
    <source>
        <dbReference type="SAM" id="MobiDB-lite"/>
    </source>
</evidence>
<sequence length="82" mass="9610">MPIPQRQDDQAVNEGLLESQDDLEEEINKRSTYLVIMGDFNTKVGCRQDDETFIRPFGGNRNKQEQSQLTMELDIPKWHDKK</sequence>
<dbReference type="AlphaFoldDB" id="A0A914VK43"/>
<name>A0A914VK43_9BILA</name>